<dbReference type="Pfam" id="PF03401">
    <property type="entry name" value="TctC"/>
    <property type="match status" value="1"/>
</dbReference>
<evidence type="ECO:0000256" key="2">
    <source>
        <dbReference type="SAM" id="SignalP"/>
    </source>
</evidence>
<reference evidence="3 4" key="1">
    <citation type="submission" date="2018-03" db="EMBL/GenBank/DDBJ databases">
        <title>Comparative genomics illustrates the genes involved in a hyperalkaliphilic mechanisms of Serpentinomonas isolated from highly-alkaline calcium-rich serpentinized springs.</title>
        <authorList>
            <person name="Suzuki S."/>
            <person name="Ishii S."/>
            <person name="Walworth N."/>
            <person name="Bird L."/>
            <person name="Kuenen J.G."/>
            <person name="Nealson K.H."/>
        </authorList>
    </citation>
    <scope>NUCLEOTIDE SEQUENCE [LARGE SCALE GENOMIC DNA]</scope>
    <source>
        <strain evidence="3 4">P1</strain>
    </source>
</reference>
<dbReference type="CDD" id="cd07012">
    <property type="entry name" value="PBP2_Bug_TTT"/>
    <property type="match status" value="1"/>
</dbReference>
<dbReference type="SUPFAM" id="SSF53850">
    <property type="entry name" value="Periplasmic binding protein-like II"/>
    <property type="match status" value="1"/>
</dbReference>
<dbReference type="PIRSF" id="PIRSF017082">
    <property type="entry name" value="YflP"/>
    <property type="match status" value="1"/>
</dbReference>
<dbReference type="OrthoDB" id="8678477at2"/>
<evidence type="ECO:0000313" key="3">
    <source>
        <dbReference type="EMBL" id="PRD66395.1"/>
    </source>
</evidence>
<dbReference type="Proteomes" id="UP000238589">
    <property type="component" value="Unassembled WGS sequence"/>
</dbReference>
<keyword evidence="4" id="KW-1185">Reference proteome</keyword>
<accession>A0A2S9K7N5</accession>
<feature type="signal peptide" evidence="2">
    <location>
        <begin position="1"/>
        <end position="27"/>
    </location>
</feature>
<name>A0A2S9K7N5_9BURK</name>
<dbReference type="InterPro" id="IPR005064">
    <property type="entry name" value="BUG"/>
</dbReference>
<dbReference type="InterPro" id="IPR042100">
    <property type="entry name" value="Bug_dom1"/>
</dbReference>
<keyword evidence="2" id="KW-0732">Signal</keyword>
<dbReference type="Gene3D" id="3.40.190.150">
    <property type="entry name" value="Bordetella uptake gene, domain 1"/>
    <property type="match status" value="1"/>
</dbReference>
<feature type="chain" id="PRO_5015780003" evidence="2">
    <location>
        <begin position="28"/>
        <end position="337"/>
    </location>
</feature>
<dbReference type="Gene3D" id="3.40.190.10">
    <property type="entry name" value="Periplasmic binding protein-like II"/>
    <property type="match status" value="1"/>
</dbReference>
<protein>
    <submittedName>
        <fullName evidence="3">Tripartite tricarboxylate transporter substrate binding protein</fullName>
    </submittedName>
</protein>
<dbReference type="PANTHER" id="PTHR42928">
    <property type="entry name" value="TRICARBOXYLATE-BINDING PROTEIN"/>
    <property type="match status" value="1"/>
</dbReference>
<sequence>MQSHKRKILTTALLAVAATTLGGNAFAQAYPARDVTAVIQWGAGGGTDVAMRGYAPYAEEALGKKIVLQNKPGAAGAIGANFVLQQPADGYTLLMGAEPQSLYKVMGTADFDYDKFYPINIAAVANTILLVARPDAPWNTTQDLLSFVQSNPRKVKQYLAGQGTVPFTVNAMMNSLTKFDTIKVPFDGDGPAIAALQGGHADIGFIASGAVIEHIKAGRLKALAVLSDKPFQNIPPMTDAPSLRGLPKYLPWGPWYGVFVKKETPDDVKAKLVAAFKKAGDNPKYRQLMESRGTTMLNIGGAEAEKFIQKWQSTTAWLYQDAGVAKKNPAELGIPKP</sequence>
<dbReference type="EMBL" id="PVLQ01000012">
    <property type="protein sequence ID" value="PRD66395.1"/>
    <property type="molecule type" value="Genomic_DNA"/>
</dbReference>
<dbReference type="PANTHER" id="PTHR42928:SF5">
    <property type="entry name" value="BLR1237 PROTEIN"/>
    <property type="match status" value="1"/>
</dbReference>
<dbReference type="RefSeq" id="WP_105747236.1">
    <property type="nucleotide sequence ID" value="NZ_PVLQ01000012.1"/>
</dbReference>
<organism evidence="3 4">
    <name type="scientific">Malikia granosa</name>
    <dbReference type="NCBI Taxonomy" id="263067"/>
    <lineage>
        <taxon>Bacteria</taxon>
        <taxon>Pseudomonadati</taxon>
        <taxon>Pseudomonadota</taxon>
        <taxon>Betaproteobacteria</taxon>
        <taxon>Burkholderiales</taxon>
        <taxon>Comamonadaceae</taxon>
        <taxon>Malikia</taxon>
    </lineage>
</organism>
<comment type="caution">
    <text evidence="3">The sequence shown here is derived from an EMBL/GenBank/DDBJ whole genome shotgun (WGS) entry which is preliminary data.</text>
</comment>
<gene>
    <name evidence="3" type="ORF">C6P64_03615</name>
</gene>
<proteinExistence type="inferred from homology"/>
<comment type="similarity">
    <text evidence="1">Belongs to the UPF0065 (bug) family.</text>
</comment>
<dbReference type="AlphaFoldDB" id="A0A2S9K7N5"/>
<evidence type="ECO:0000256" key="1">
    <source>
        <dbReference type="ARBA" id="ARBA00006987"/>
    </source>
</evidence>
<evidence type="ECO:0000313" key="4">
    <source>
        <dbReference type="Proteomes" id="UP000238589"/>
    </source>
</evidence>